<evidence type="ECO:0000313" key="4">
    <source>
        <dbReference type="Proteomes" id="UP000321154"/>
    </source>
</evidence>
<feature type="transmembrane region" description="Helical" evidence="1">
    <location>
        <begin position="116"/>
        <end position="137"/>
    </location>
</feature>
<dbReference type="OrthoDB" id="9803065at2"/>
<accession>A0A7W3PHY1</accession>
<feature type="transmembrane region" description="Helical" evidence="1">
    <location>
        <begin position="194"/>
        <end position="216"/>
    </location>
</feature>
<name>A0A7W3PHY1_9MICO</name>
<dbReference type="EMBL" id="JACGWW010000001">
    <property type="protein sequence ID" value="MBA8812114.1"/>
    <property type="molecule type" value="Genomic_DNA"/>
</dbReference>
<proteinExistence type="predicted"/>
<organism evidence="3 5">
    <name type="scientific">Frigoribacterium faeni</name>
    <dbReference type="NCBI Taxonomy" id="145483"/>
    <lineage>
        <taxon>Bacteria</taxon>
        <taxon>Bacillati</taxon>
        <taxon>Actinomycetota</taxon>
        <taxon>Actinomycetes</taxon>
        <taxon>Micrococcales</taxon>
        <taxon>Microbacteriaceae</taxon>
        <taxon>Frigoribacterium</taxon>
    </lineage>
</organism>
<evidence type="ECO:0000313" key="2">
    <source>
        <dbReference type="EMBL" id="GEK83851.1"/>
    </source>
</evidence>
<dbReference type="PANTHER" id="PTHR31272">
    <property type="entry name" value="CYTOCHROME C-TYPE BIOGENESIS PROTEIN HI_1454-RELATED"/>
    <property type="match status" value="1"/>
</dbReference>
<feature type="transmembrane region" description="Helical" evidence="1">
    <location>
        <begin position="12"/>
        <end position="32"/>
    </location>
</feature>
<dbReference type="AlphaFoldDB" id="A0A7W3PHY1"/>
<keyword evidence="1" id="KW-1133">Transmembrane helix</keyword>
<dbReference type="Proteomes" id="UP000321154">
    <property type="component" value="Unassembled WGS sequence"/>
</dbReference>
<dbReference type="RefSeq" id="WP_146855976.1">
    <property type="nucleotide sequence ID" value="NZ_BAAAHR010000002.1"/>
</dbReference>
<feature type="transmembrane region" description="Helical" evidence="1">
    <location>
        <begin position="157"/>
        <end position="182"/>
    </location>
</feature>
<evidence type="ECO:0000313" key="3">
    <source>
        <dbReference type="EMBL" id="MBA8812114.1"/>
    </source>
</evidence>
<keyword evidence="1" id="KW-0472">Membrane</keyword>
<dbReference type="Proteomes" id="UP000522688">
    <property type="component" value="Unassembled WGS sequence"/>
</dbReference>
<gene>
    <name evidence="2" type="primary">ccdA</name>
    <name evidence="3" type="ORF">FB463_000338</name>
    <name evidence="2" type="ORF">FFA01_21600</name>
</gene>
<dbReference type="EMBL" id="BJUV01000021">
    <property type="protein sequence ID" value="GEK83851.1"/>
    <property type="molecule type" value="Genomic_DNA"/>
</dbReference>
<keyword evidence="1" id="KW-0812">Transmembrane</keyword>
<comment type="caution">
    <text evidence="3">The sequence shown here is derived from an EMBL/GenBank/DDBJ whole genome shotgun (WGS) entry which is preliminary data.</text>
</comment>
<reference evidence="2 4" key="1">
    <citation type="submission" date="2019-07" db="EMBL/GenBank/DDBJ databases">
        <title>Whole genome shotgun sequence of Frigoribacterium faeni NBRC 103066.</title>
        <authorList>
            <person name="Hosoyama A."/>
            <person name="Uohara A."/>
            <person name="Ohji S."/>
            <person name="Ichikawa N."/>
        </authorList>
    </citation>
    <scope>NUCLEOTIDE SEQUENCE [LARGE SCALE GENOMIC DNA]</scope>
    <source>
        <strain evidence="2 4">NBRC 103066</strain>
    </source>
</reference>
<feature type="transmembrane region" description="Helical" evidence="1">
    <location>
        <begin position="84"/>
        <end position="110"/>
    </location>
</feature>
<protein>
    <submittedName>
        <fullName evidence="2">Cytochrome c biogenesis protein</fullName>
    </submittedName>
    <submittedName>
        <fullName evidence="3">Cytochrome c-type biogenesis protein</fullName>
    </submittedName>
</protein>
<feature type="transmembrane region" description="Helical" evidence="1">
    <location>
        <begin position="228"/>
        <end position="249"/>
    </location>
</feature>
<reference evidence="3 5" key="2">
    <citation type="submission" date="2020-07" db="EMBL/GenBank/DDBJ databases">
        <title>Sequencing the genomes of 1000 actinobacteria strains.</title>
        <authorList>
            <person name="Klenk H.-P."/>
        </authorList>
    </citation>
    <scope>NUCLEOTIDE SEQUENCE [LARGE SCALE GENOMIC DNA]</scope>
    <source>
        <strain evidence="3 5">DSM 10309</strain>
    </source>
</reference>
<keyword evidence="4" id="KW-1185">Reference proteome</keyword>
<evidence type="ECO:0000313" key="5">
    <source>
        <dbReference type="Proteomes" id="UP000522688"/>
    </source>
</evidence>
<sequence length="267" mass="27723">MYQGNPFFEAVVGGQLVVALPVALLAGLISFLSPCVLPLVPGYLGYVGGLTGRSAPVAHGSAAPTPDAVATAARRDRRRVVIGVLLFIGGFTVVFVGANLAFAAAGFWLIQWRDLIVRLMGVIVIVLGLVFVGQFSFLQRTLKPSVTPATGLAGAPLLGIVFGIGWTPCIGPTLAAITAMSLDSASLTQSVLLGLFYCVGLGVPFLLVALGFGWASRSISFVKRHMRVVNIVGGSILIVIGLLMVTGLWSDLMSRLGAVIAGYGTIV</sequence>
<evidence type="ECO:0000256" key="1">
    <source>
        <dbReference type="SAM" id="Phobius"/>
    </source>
</evidence>
<dbReference type="PANTHER" id="PTHR31272:SF4">
    <property type="entry name" value="CYTOCHROME C-TYPE BIOGENESIS PROTEIN HI_1454-RELATED"/>
    <property type="match status" value="1"/>
</dbReference>
<dbReference type="InterPro" id="IPR051790">
    <property type="entry name" value="Cytochrome_c-biogenesis_DsbD"/>
</dbReference>